<keyword evidence="3" id="KW-1185">Reference proteome</keyword>
<evidence type="ECO:0000313" key="3">
    <source>
        <dbReference type="Proteomes" id="UP001160625"/>
    </source>
</evidence>
<dbReference type="InterPro" id="IPR050312">
    <property type="entry name" value="IolE/XylAMocC-like"/>
</dbReference>
<accession>A0ABT6N4J2</accession>
<name>A0ABT6N4J2_9SPHN</name>
<dbReference type="InterPro" id="IPR006311">
    <property type="entry name" value="TAT_signal"/>
</dbReference>
<dbReference type="InterPro" id="IPR036237">
    <property type="entry name" value="Xyl_isomerase-like_sf"/>
</dbReference>
<dbReference type="InterPro" id="IPR013022">
    <property type="entry name" value="Xyl_isomerase-like_TIM-brl"/>
</dbReference>
<reference evidence="2" key="1">
    <citation type="submission" date="2023-04" db="EMBL/GenBank/DDBJ databases">
        <title>Sphingomonas sp. MAHUQ-71 isolated from rice field.</title>
        <authorList>
            <person name="Huq M.A."/>
        </authorList>
    </citation>
    <scope>NUCLEOTIDE SEQUENCE</scope>
    <source>
        <strain evidence="2">MAHUQ-71</strain>
    </source>
</reference>
<dbReference type="EMBL" id="JARYGZ010000002">
    <property type="protein sequence ID" value="MDH7640031.1"/>
    <property type="molecule type" value="Genomic_DNA"/>
</dbReference>
<proteinExistence type="predicted"/>
<protein>
    <submittedName>
        <fullName evidence="2">Sugar phosphate isomerase/epimerase</fullName>
    </submittedName>
</protein>
<dbReference type="PANTHER" id="PTHR12110:SF41">
    <property type="entry name" value="INOSOSE DEHYDRATASE"/>
    <property type="match status" value="1"/>
</dbReference>
<keyword evidence="2" id="KW-0413">Isomerase</keyword>
<feature type="domain" description="Xylose isomerase-like TIM barrel" evidence="1">
    <location>
        <begin position="55"/>
        <end position="302"/>
    </location>
</feature>
<comment type="caution">
    <text evidence="2">The sequence shown here is derived from an EMBL/GenBank/DDBJ whole genome shotgun (WGS) entry which is preliminary data.</text>
</comment>
<sequence>MADILLSRRALLGAAAASTAAASLGGRVLARRPRPLGIQLYTLMDLLNADCDGTLAKVAAMGYREVETLGSFGRDPAELRAMLDKHGLVSPSQHIMPPGLYQVFVDGVAKRIDMPTFERKFEEAFSFDRVDELIGACAKQAGPLGQKYIVWQISWPSQLKTRPQIDQLIKALNRAADAAHAAGFTLGYHNHSQEFAKVGTDVPYDLIIQGTDPDKLKFEMDLAWAINGKVDPIAYFNRYPGRFRMLHMKDIGPDGNVRDPGTGIVPFKTIIPAAEKAGVEHFYVEYDVPTNPLETSAAARKYLSPLM</sequence>
<dbReference type="GO" id="GO:0016853">
    <property type="term" value="F:isomerase activity"/>
    <property type="evidence" value="ECO:0007669"/>
    <property type="project" value="UniProtKB-KW"/>
</dbReference>
<evidence type="ECO:0000259" key="1">
    <source>
        <dbReference type="Pfam" id="PF01261"/>
    </source>
</evidence>
<organism evidence="2 3">
    <name type="scientific">Sphingomonas oryzagri</name>
    <dbReference type="NCBI Taxonomy" id="3042314"/>
    <lineage>
        <taxon>Bacteria</taxon>
        <taxon>Pseudomonadati</taxon>
        <taxon>Pseudomonadota</taxon>
        <taxon>Alphaproteobacteria</taxon>
        <taxon>Sphingomonadales</taxon>
        <taxon>Sphingomonadaceae</taxon>
        <taxon>Sphingomonas</taxon>
    </lineage>
</organism>
<dbReference type="PROSITE" id="PS51318">
    <property type="entry name" value="TAT"/>
    <property type="match status" value="1"/>
</dbReference>
<evidence type="ECO:0000313" key="2">
    <source>
        <dbReference type="EMBL" id="MDH7640031.1"/>
    </source>
</evidence>
<gene>
    <name evidence="2" type="ORF">QGN17_14940</name>
</gene>
<dbReference type="Pfam" id="PF01261">
    <property type="entry name" value="AP_endonuc_2"/>
    <property type="match status" value="1"/>
</dbReference>
<dbReference type="Proteomes" id="UP001160625">
    <property type="component" value="Unassembled WGS sequence"/>
</dbReference>
<dbReference type="RefSeq" id="WP_281045394.1">
    <property type="nucleotide sequence ID" value="NZ_JARYGZ010000002.1"/>
</dbReference>
<dbReference type="PANTHER" id="PTHR12110">
    <property type="entry name" value="HYDROXYPYRUVATE ISOMERASE"/>
    <property type="match status" value="1"/>
</dbReference>
<dbReference type="SUPFAM" id="SSF51658">
    <property type="entry name" value="Xylose isomerase-like"/>
    <property type="match status" value="1"/>
</dbReference>
<dbReference type="Gene3D" id="3.20.20.150">
    <property type="entry name" value="Divalent-metal-dependent TIM barrel enzymes"/>
    <property type="match status" value="1"/>
</dbReference>